<sequence length="364" mass="41943">MHRLGISIYPEHSTEEKDYEYMKLASKYGFSRIFTCLLSVKETKEFIIEKFTRFMKQAHELGFIVAVDTNPEVFSHLGATPYDLKPFSDMKVDIVRLDGHFGEIEDIAITHNPYGIQIEFNGSTNAALDLMIERGANIHNMIVCHNFYPQKYTGLGWNKFMEFTNKYKSLGLPVAAFISSNNEDTFGPWPVYKGLPTCEIHRELPIDLQARHLLATNKIDDIIIGNAYAAEEELKAVSEVDKSKITFRVNLADNITVEEKNIIYNYPHFGRGDASDFMVRSSMPRGSYRNKIIPYRKYNEKLFHRGDIVIVNDNLSHYRGELEIISRDMPNDGERNFVGRIAEQDLILLDLLKPEYLFGFIKTK</sequence>
<accession>A0ABS1TBF8</accession>
<dbReference type="Proteomes" id="UP000632377">
    <property type="component" value="Unassembled WGS sequence"/>
</dbReference>
<proteinExistence type="predicted"/>
<evidence type="ECO:0000259" key="1">
    <source>
        <dbReference type="Pfam" id="PF05913"/>
    </source>
</evidence>
<evidence type="ECO:0000313" key="3">
    <source>
        <dbReference type="EMBL" id="MBL4936688.1"/>
    </source>
</evidence>
<dbReference type="InterPro" id="IPR043894">
    <property type="entry name" value="MupG_C"/>
</dbReference>
<dbReference type="EMBL" id="JAESWC010000008">
    <property type="protein sequence ID" value="MBL4936688.1"/>
    <property type="molecule type" value="Genomic_DNA"/>
</dbReference>
<dbReference type="InterPro" id="IPR008589">
    <property type="entry name" value="MupG"/>
</dbReference>
<dbReference type="InterPro" id="IPR029000">
    <property type="entry name" value="Cyclophilin-like_dom_sf"/>
</dbReference>
<name>A0ABS1TBF8_9CLOT</name>
<dbReference type="RefSeq" id="WP_202749449.1">
    <property type="nucleotide sequence ID" value="NZ_JAESWC010000008.1"/>
</dbReference>
<organism evidence="3 4">
    <name type="scientific">Clostridium rhizosphaerae</name>
    <dbReference type="NCBI Taxonomy" id="2803861"/>
    <lineage>
        <taxon>Bacteria</taxon>
        <taxon>Bacillati</taxon>
        <taxon>Bacillota</taxon>
        <taxon>Clostridia</taxon>
        <taxon>Eubacteriales</taxon>
        <taxon>Clostridiaceae</taxon>
        <taxon>Clostridium</taxon>
    </lineage>
</organism>
<dbReference type="Gene3D" id="2.40.100.10">
    <property type="entry name" value="Cyclophilin-like"/>
    <property type="match status" value="1"/>
</dbReference>
<dbReference type="PANTHER" id="PTHR38435:SF1">
    <property type="entry name" value="DUF871 DOMAIN-CONTAINING PROTEIN"/>
    <property type="match status" value="1"/>
</dbReference>
<keyword evidence="4" id="KW-1185">Reference proteome</keyword>
<protein>
    <submittedName>
        <fullName evidence="3">DUF871 domain-containing protein</fullName>
    </submittedName>
</protein>
<reference evidence="3 4" key="1">
    <citation type="submission" date="2021-01" db="EMBL/GenBank/DDBJ databases">
        <title>Genome public.</title>
        <authorList>
            <person name="Liu C."/>
            <person name="Sun Q."/>
        </authorList>
    </citation>
    <scope>NUCLEOTIDE SEQUENCE [LARGE SCALE GENOMIC DNA]</scope>
    <source>
        <strain evidence="3 4">YIM B02515</strain>
    </source>
</reference>
<dbReference type="SUPFAM" id="SSF51445">
    <property type="entry name" value="(Trans)glycosidases"/>
    <property type="match status" value="1"/>
</dbReference>
<evidence type="ECO:0000259" key="2">
    <source>
        <dbReference type="Pfam" id="PF19200"/>
    </source>
</evidence>
<dbReference type="InterPro" id="IPR043797">
    <property type="entry name" value="MupG_N"/>
</dbReference>
<dbReference type="Pfam" id="PF19200">
    <property type="entry name" value="MupG_N"/>
    <property type="match status" value="1"/>
</dbReference>
<feature type="domain" description="6-phospho-N-acetylmuramidase C-terminal" evidence="1">
    <location>
        <begin position="245"/>
        <end position="360"/>
    </location>
</feature>
<dbReference type="InterPro" id="IPR017853">
    <property type="entry name" value="GH"/>
</dbReference>
<dbReference type="Pfam" id="PF05913">
    <property type="entry name" value="MupG_C"/>
    <property type="match status" value="1"/>
</dbReference>
<gene>
    <name evidence="3" type="ORF">JK636_13070</name>
</gene>
<dbReference type="SUPFAM" id="SSF50891">
    <property type="entry name" value="Cyclophilin-like"/>
    <property type="match status" value="1"/>
</dbReference>
<feature type="domain" description="6-phospho-N-acetylmuramidase N-terminal" evidence="2">
    <location>
        <begin position="4"/>
        <end position="238"/>
    </location>
</feature>
<dbReference type="Gene3D" id="3.20.20.70">
    <property type="entry name" value="Aldolase class I"/>
    <property type="match status" value="1"/>
</dbReference>
<comment type="caution">
    <text evidence="3">The sequence shown here is derived from an EMBL/GenBank/DDBJ whole genome shotgun (WGS) entry which is preliminary data.</text>
</comment>
<evidence type="ECO:0000313" key="4">
    <source>
        <dbReference type="Proteomes" id="UP000632377"/>
    </source>
</evidence>
<dbReference type="PANTHER" id="PTHR38435">
    <property type="match status" value="1"/>
</dbReference>
<dbReference type="InterPro" id="IPR013785">
    <property type="entry name" value="Aldolase_TIM"/>
</dbReference>